<accession>A0A2H6KAL6</accession>
<dbReference type="SUPFAM" id="SSF46689">
    <property type="entry name" value="Homeodomain-like"/>
    <property type="match status" value="1"/>
</dbReference>
<comment type="caution">
    <text evidence="8">The sequence shown here is derived from an EMBL/GenBank/DDBJ whole genome shotgun (WGS) entry which is preliminary data.</text>
</comment>
<organism evidence="8 9">
    <name type="scientific">Babesia ovata</name>
    <dbReference type="NCBI Taxonomy" id="189622"/>
    <lineage>
        <taxon>Eukaryota</taxon>
        <taxon>Sar</taxon>
        <taxon>Alveolata</taxon>
        <taxon>Apicomplexa</taxon>
        <taxon>Aconoidasida</taxon>
        <taxon>Piroplasmida</taxon>
        <taxon>Babesiidae</taxon>
        <taxon>Babesia</taxon>
    </lineage>
</organism>
<feature type="domain" description="Myb-like" evidence="6">
    <location>
        <begin position="207"/>
        <end position="263"/>
    </location>
</feature>
<dbReference type="AlphaFoldDB" id="A0A2H6KAL6"/>
<proteinExistence type="predicted"/>
<dbReference type="InterPro" id="IPR008913">
    <property type="entry name" value="Znf_CHY"/>
</dbReference>
<evidence type="ECO:0000256" key="3">
    <source>
        <dbReference type="ARBA" id="ARBA00022833"/>
    </source>
</evidence>
<name>A0A2H6KAL6_9APIC</name>
<dbReference type="PROSITE" id="PS51266">
    <property type="entry name" value="ZF_CHY"/>
    <property type="match status" value="1"/>
</dbReference>
<dbReference type="Proteomes" id="UP000236319">
    <property type="component" value="Unassembled WGS sequence"/>
</dbReference>
<keyword evidence="2 4" id="KW-0863">Zinc-finger</keyword>
<keyword evidence="3" id="KW-0862">Zinc</keyword>
<dbReference type="InterPro" id="IPR009057">
    <property type="entry name" value="Homeodomain-like_sf"/>
</dbReference>
<dbReference type="EMBL" id="BDSA01000002">
    <property type="protein sequence ID" value="GBE60041.1"/>
    <property type="molecule type" value="Genomic_DNA"/>
</dbReference>
<feature type="region of interest" description="Disordered" evidence="5">
    <location>
        <begin position="196"/>
        <end position="215"/>
    </location>
</feature>
<keyword evidence="1" id="KW-0479">Metal-binding</keyword>
<dbReference type="SUPFAM" id="SSF161219">
    <property type="entry name" value="CHY zinc finger-like"/>
    <property type="match status" value="1"/>
</dbReference>
<evidence type="ECO:0000313" key="9">
    <source>
        <dbReference type="Proteomes" id="UP000236319"/>
    </source>
</evidence>
<reference evidence="8 9" key="1">
    <citation type="journal article" date="2017" name="BMC Genomics">
        <title>Whole-genome assembly of Babesia ovata and comparative genomics between closely related pathogens.</title>
        <authorList>
            <person name="Yamagishi J."/>
            <person name="Asada M."/>
            <person name="Hakimi H."/>
            <person name="Tanaka T.Q."/>
            <person name="Sugimoto C."/>
            <person name="Kawazu S."/>
        </authorList>
    </citation>
    <scope>NUCLEOTIDE SEQUENCE [LARGE SCALE GENOMIC DNA]</scope>
    <source>
        <strain evidence="8 9">Miyake</strain>
    </source>
</reference>
<dbReference type="GeneID" id="39873811"/>
<evidence type="ECO:0000256" key="2">
    <source>
        <dbReference type="ARBA" id="ARBA00022771"/>
    </source>
</evidence>
<dbReference type="VEuPathDB" id="PiroplasmaDB:BOVATA_015340"/>
<dbReference type="GO" id="GO:0008270">
    <property type="term" value="F:zinc ion binding"/>
    <property type="evidence" value="ECO:0007669"/>
    <property type="project" value="UniProtKB-KW"/>
</dbReference>
<dbReference type="PROSITE" id="PS50090">
    <property type="entry name" value="MYB_LIKE"/>
    <property type="match status" value="1"/>
</dbReference>
<feature type="region of interest" description="Disordered" evidence="5">
    <location>
        <begin position="89"/>
        <end position="118"/>
    </location>
</feature>
<dbReference type="CDD" id="cd00167">
    <property type="entry name" value="SANT"/>
    <property type="match status" value="1"/>
</dbReference>
<dbReference type="OrthoDB" id="411372at2759"/>
<dbReference type="InterPro" id="IPR001005">
    <property type="entry name" value="SANT/Myb"/>
</dbReference>
<protein>
    <submittedName>
        <fullName evidence="8">CHY zinc finger containing protein</fullName>
    </submittedName>
</protein>
<gene>
    <name evidence="8" type="ORF">BOVATA_015340</name>
</gene>
<evidence type="ECO:0000256" key="4">
    <source>
        <dbReference type="PROSITE-ProRule" id="PRU00601"/>
    </source>
</evidence>
<dbReference type="InterPro" id="IPR037274">
    <property type="entry name" value="Znf_CHY_sf"/>
</dbReference>
<keyword evidence="9" id="KW-1185">Reference proteome</keyword>
<feature type="compositionally biased region" description="Low complexity" evidence="5">
    <location>
        <begin position="200"/>
        <end position="214"/>
    </location>
</feature>
<dbReference type="Gene3D" id="1.10.10.60">
    <property type="entry name" value="Homeodomain-like"/>
    <property type="match status" value="1"/>
</dbReference>
<evidence type="ECO:0000259" key="7">
    <source>
        <dbReference type="PROSITE" id="PS51266"/>
    </source>
</evidence>
<evidence type="ECO:0000313" key="8">
    <source>
        <dbReference type="EMBL" id="GBE60041.1"/>
    </source>
</evidence>
<sequence>MSDLLPLRDDGYVELFKLQRLFGATFSDCHEGAEAGEAVVQPLAIEQAWCRGAVKVALLLRPTDPAFPLASLGEDRAIPMTLTLHREWPSDSSAQEQGEEKPACPSDPGDSAPSADTGEAASAPISCYSMSGAADIVIDNASISHELKLVIKKVMLTFVSKYRSSQRYVIYECLKFLDRELVRIFALYGSQQNKKEVKEPTAAASTAPSSDPDTWSLQEQKSLEFALAKTKSLADPVKRWAAVASVVKTKTAEECRRRFQRCRELLLNKATEEHKSLVTMPKDFETVLAKSDELRLLELELEKVSVINVVSFVAQLACSRCEALFDATFTMGDKKTAVVQRSCSNCSMAQRGEFQPQIAFNTQPVIGRMSLENCVFRMLKWSSNLDVFMRVRFAQKVELPRLLRQPNATVQHRGVRTRGSVATVSLDSECHHAAKGDCRKAEVRATKDASAKGAAGARPEGWNAIAGQRGVQTLQEVVSVVQVPVLRKGTEAGSAVIRMLTRTQLFPCDACHDEVSDHPYEPAHMIVCGRCSTQQPVSNSKCRGCDRGFTASSSAYWEGGKGCRDAVKLSRKDSKKYGLMRRQANATARDAGDRKN</sequence>
<evidence type="ECO:0000256" key="1">
    <source>
        <dbReference type="ARBA" id="ARBA00022723"/>
    </source>
</evidence>
<evidence type="ECO:0000259" key="6">
    <source>
        <dbReference type="PROSITE" id="PS50090"/>
    </source>
</evidence>
<evidence type="ECO:0000256" key="5">
    <source>
        <dbReference type="SAM" id="MobiDB-lite"/>
    </source>
</evidence>
<dbReference type="RefSeq" id="XP_028866284.1">
    <property type="nucleotide sequence ID" value="XM_029010451.1"/>
</dbReference>
<feature type="domain" description="CHY-type" evidence="7">
    <location>
        <begin position="476"/>
        <end position="547"/>
    </location>
</feature>